<evidence type="ECO:0000313" key="3">
    <source>
        <dbReference type="Proteomes" id="UP000053477"/>
    </source>
</evidence>
<dbReference type="InParanoid" id="A0A0H2QY41"/>
<dbReference type="EMBL" id="KQ086910">
    <property type="protein sequence ID" value="KLO03887.1"/>
    <property type="molecule type" value="Genomic_DNA"/>
</dbReference>
<evidence type="ECO:0000256" key="1">
    <source>
        <dbReference type="SAM" id="Phobius"/>
    </source>
</evidence>
<dbReference type="AlphaFoldDB" id="A0A0H2QY41"/>
<reference evidence="2 3" key="1">
    <citation type="submission" date="2015-04" db="EMBL/GenBank/DDBJ databases">
        <title>Complete genome sequence of Schizopora paradoxa KUC8140, a cosmopolitan wood degrader in East Asia.</title>
        <authorList>
            <consortium name="DOE Joint Genome Institute"/>
            <person name="Min B."/>
            <person name="Park H."/>
            <person name="Jang Y."/>
            <person name="Kim J.-J."/>
            <person name="Kim K.H."/>
            <person name="Pangilinan J."/>
            <person name="Lipzen A."/>
            <person name="Riley R."/>
            <person name="Grigoriev I.V."/>
            <person name="Spatafora J.W."/>
            <person name="Choi I.-G."/>
        </authorList>
    </citation>
    <scope>NUCLEOTIDE SEQUENCE [LARGE SCALE GENOMIC DNA]</scope>
    <source>
        <strain evidence="2 3">KUC8140</strain>
    </source>
</reference>
<dbReference type="Proteomes" id="UP000053477">
    <property type="component" value="Unassembled WGS sequence"/>
</dbReference>
<keyword evidence="3" id="KW-1185">Reference proteome</keyword>
<feature type="transmembrane region" description="Helical" evidence="1">
    <location>
        <begin position="87"/>
        <end position="112"/>
    </location>
</feature>
<keyword evidence="1" id="KW-0812">Transmembrane</keyword>
<proteinExistence type="predicted"/>
<protein>
    <submittedName>
        <fullName evidence="2">Uncharacterized protein</fullName>
    </submittedName>
</protein>
<evidence type="ECO:0000313" key="2">
    <source>
        <dbReference type="EMBL" id="KLO03887.1"/>
    </source>
</evidence>
<sequence>MGNFLSAIYAYLAFLFGRSNTPEAPIAIPLNDLPHHTVASPLSLEVGSAVPESHSRAIYARCNFWCFHVLRRIFVVLRKCLRIVGGLLKFCAWFVLCDIILAGIVRIVALVLNGTVVFNYENFAGRISFFHNVEYRAARRFENGSVIVLSYNHQEEDDAERRAGVWIRRW</sequence>
<organism evidence="2 3">
    <name type="scientific">Schizopora paradoxa</name>
    <dbReference type="NCBI Taxonomy" id="27342"/>
    <lineage>
        <taxon>Eukaryota</taxon>
        <taxon>Fungi</taxon>
        <taxon>Dikarya</taxon>
        <taxon>Basidiomycota</taxon>
        <taxon>Agaricomycotina</taxon>
        <taxon>Agaricomycetes</taxon>
        <taxon>Hymenochaetales</taxon>
        <taxon>Schizoporaceae</taxon>
        <taxon>Schizopora</taxon>
    </lineage>
</organism>
<name>A0A0H2QY41_9AGAM</name>
<keyword evidence="1" id="KW-1133">Transmembrane helix</keyword>
<accession>A0A0H2QY41</accession>
<keyword evidence="1" id="KW-0472">Membrane</keyword>
<gene>
    <name evidence="2" type="ORF">SCHPADRAFT_897468</name>
</gene>